<sequence length="60" mass="6870">MHNMELPQIIANKHSCCVNVCPILLTNISDKNEDINMADTVKGRNLIPVSSEDRYRLSWK</sequence>
<protein>
    <submittedName>
        <fullName evidence="1">Uncharacterized protein</fullName>
    </submittedName>
</protein>
<dbReference type="EMBL" id="BJYM01000003">
    <property type="protein sequence ID" value="GEN85995.1"/>
    <property type="molecule type" value="Genomic_DNA"/>
</dbReference>
<proteinExistence type="predicted"/>
<dbReference type="Proteomes" id="UP000321558">
    <property type="component" value="Unassembled WGS sequence"/>
</dbReference>
<comment type="caution">
    <text evidence="1">The sequence shown here is derived from an EMBL/GenBank/DDBJ whole genome shotgun (WGS) entry which is preliminary data.</text>
</comment>
<reference evidence="1 2" key="1">
    <citation type="submission" date="2019-07" db="EMBL/GenBank/DDBJ databases">
        <title>Whole genome shotgun sequence of Oceanobacillus sojae NBRC 105379.</title>
        <authorList>
            <person name="Hosoyama A."/>
            <person name="Uohara A."/>
            <person name="Ohji S."/>
            <person name="Ichikawa N."/>
        </authorList>
    </citation>
    <scope>NUCLEOTIDE SEQUENCE [LARGE SCALE GENOMIC DNA]</scope>
    <source>
        <strain evidence="1 2">NBRC 105379</strain>
    </source>
</reference>
<name>A0A511ZEW7_9BACI</name>
<keyword evidence="2" id="KW-1185">Reference proteome</keyword>
<evidence type="ECO:0000313" key="2">
    <source>
        <dbReference type="Proteomes" id="UP000321558"/>
    </source>
</evidence>
<gene>
    <name evidence="1" type="ORF">OSO01_07340</name>
</gene>
<dbReference type="AlphaFoldDB" id="A0A511ZEW7"/>
<accession>A0A511ZEW7</accession>
<evidence type="ECO:0000313" key="1">
    <source>
        <dbReference type="EMBL" id="GEN85995.1"/>
    </source>
</evidence>
<organism evidence="1 2">
    <name type="scientific">Oceanobacillus sojae</name>
    <dbReference type="NCBI Taxonomy" id="582851"/>
    <lineage>
        <taxon>Bacteria</taxon>
        <taxon>Bacillati</taxon>
        <taxon>Bacillota</taxon>
        <taxon>Bacilli</taxon>
        <taxon>Bacillales</taxon>
        <taxon>Bacillaceae</taxon>
        <taxon>Oceanobacillus</taxon>
    </lineage>
</organism>